<evidence type="ECO:0000313" key="3">
    <source>
        <dbReference type="Ensembl" id="ENSCCAP00000030573.1"/>
    </source>
</evidence>
<name>A0A2K5RR06_CEBIM</name>
<dbReference type="InterPro" id="IPR016187">
    <property type="entry name" value="CTDL_fold"/>
</dbReference>
<reference evidence="3" key="2">
    <citation type="submission" date="2025-09" db="UniProtKB">
        <authorList>
            <consortium name="Ensembl"/>
        </authorList>
    </citation>
    <scope>IDENTIFICATION</scope>
</reference>
<dbReference type="Gene3D" id="3.10.100.10">
    <property type="entry name" value="Mannose-Binding Protein A, subunit A"/>
    <property type="match status" value="1"/>
</dbReference>
<accession>A0A2K5RR06</accession>
<sequence length="166" mass="19316">NSSKSSESQSTDRGHFSSQMFLWTAAGSSILFLSACFITRCVVTYHTFQICDEKKFQLLENFTELSCYNNGSGIIVYIEFLFYKKPKMKEFFIGLSDQVVEGQWQWVDNTPFTKSLSFWDVGEPNNLVTLEDCVTIRDSSNPRQNWNDVTCFFNYFRICEISEINF</sequence>
<keyword evidence="1" id="KW-1133">Transmembrane helix</keyword>
<feature type="transmembrane region" description="Helical" evidence="1">
    <location>
        <begin position="20"/>
        <end position="45"/>
    </location>
</feature>
<dbReference type="PANTHER" id="PTHR22801:SF63">
    <property type="entry name" value="C-TYPE LECTIN DOMAIN-CONTAINING PROTEIN"/>
    <property type="match status" value="1"/>
</dbReference>
<organism evidence="3 4">
    <name type="scientific">Cebus imitator</name>
    <name type="common">Panamanian white-faced capuchin</name>
    <name type="synonym">Cebus capucinus imitator</name>
    <dbReference type="NCBI Taxonomy" id="2715852"/>
    <lineage>
        <taxon>Eukaryota</taxon>
        <taxon>Metazoa</taxon>
        <taxon>Chordata</taxon>
        <taxon>Craniata</taxon>
        <taxon>Vertebrata</taxon>
        <taxon>Euteleostomi</taxon>
        <taxon>Mammalia</taxon>
        <taxon>Eutheria</taxon>
        <taxon>Euarchontoglires</taxon>
        <taxon>Primates</taxon>
        <taxon>Haplorrhini</taxon>
        <taxon>Platyrrhini</taxon>
        <taxon>Cebidae</taxon>
        <taxon>Cebinae</taxon>
        <taxon>Cebus</taxon>
    </lineage>
</organism>
<dbReference type="PROSITE" id="PS50041">
    <property type="entry name" value="C_TYPE_LECTIN_2"/>
    <property type="match status" value="1"/>
</dbReference>
<keyword evidence="1" id="KW-0812">Transmembrane</keyword>
<dbReference type="SUPFAM" id="SSF56436">
    <property type="entry name" value="C-type lectin-like"/>
    <property type="match status" value="1"/>
</dbReference>
<dbReference type="InterPro" id="IPR016186">
    <property type="entry name" value="C-type_lectin-like/link_sf"/>
</dbReference>
<dbReference type="Ensembl" id="ENSCCAT00000048318.1">
    <property type="protein sequence ID" value="ENSCCAP00000030573.1"/>
    <property type="gene ID" value="ENSCCAG00000033330.1"/>
</dbReference>
<dbReference type="Proteomes" id="UP000233040">
    <property type="component" value="Unassembled WGS sequence"/>
</dbReference>
<evidence type="ECO:0000313" key="4">
    <source>
        <dbReference type="Proteomes" id="UP000233040"/>
    </source>
</evidence>
<dbReference type="SMART" id="SM00034">
    <property type="entry name" value="CLECT"/>
    <property type="match status" value="1"/>
</dbReference>
<gene>
    <name evidence="3" type="primary">CLEC4E</name>
</gene>
<proteinExistence type="predicted"/>
<evidence type="ECO:0000256" key="1">
    <source>
        <dbReference type="SAM" id="Phobius"/>
    </source>
</evidence>
<dbReference type="InterPro" id="IPR001304">
    <property type="entry name" value="C-type_lectin-like"/>
</dbReference>
<evidence type="ECO:0000259" key="2">
    <source>
        <dbReference type="PROSITE" id="PS50041"/>
    </source>
</evidence>
<feature type="domain" description="C-type lectin" evidence="2">
    <location>
        <begin position="64"/>
        <end position="160"/>
    </location>
</feature>
<dbReference type="AlphaFoldDB" id="A0A2K5RR06"/>
<keyword evidence="1" id="KW-0472">Membrane</keyword>
<dbReference type="InterPro" id="IPR050801">
    <property type="entry name" value="Ca-Dep_Lectins_ImmuneDev"/>
</dbReference>
<protein>
    <submittedName>
        <fullName evidence="3">C-type lectin domain family 4 member E</fullName>
    </submittedName>
</protein>
<dbReference type="PANTHER" id="PTHR22801">
    <property type="entry name" value="LITHOSTATHINE"/>
    <property type="match status" value="1"/>
</dbReference>
<dbReference type="Pfam" id="PF00059">
    <property type="entry name" value="Lectin_C"/>
    <property type="match status" value="1"/>
</dbReference>
<reference evidence="3" key="1">
    <citation type="submission" date="2025-08" db="UniProtKB">
        <authorList>
            <consortium name="Ensembl"/>
        </authorList>
    </citation>
    <scope>IDENTIFICATION</scope>
</reference>
<keyword evidence="4" id="KW-1185">Reference proteome</keyword>
<dbReference type="GeneTree" id="ENSGT00940000160666"/>